<accession>A0A8H4RB94</accession>
<dbReference type="EMBL" id="JAAMPI010001327">
    <property type="protein sequence ID" value="KAF4625645.1"/>
    <property type="molecule type" value="Genomic_DNA"/>
</dbReference>
<keyword evidence="2" id="KW-1185">Reference proteome</keyword>
<comment type="caution">
    <text evidence="1">The sequence shown here is derived from an EMBL/GenBank/DDBJ whole genome shotgun (WGS) entry which is preliminary data.</text>
</comment>
<name>A0A8H4RB94_9HELO</name>
<sequence>MYTSRVLDGTPDDILNPSFRTVDFGDESAVITVASYMRHAWIAIPPPLSEPSYTQNDIGAFIRGIQNETETERIEREKNPDTTVHTPWRDAIYKMWNHVFWDVMKFLPHVGYGIGHFHPPNHKVFPLAFPGTSLEMTTKWDTNVLIIPAHLEQGVQVSMSRDVGSDENVICRTFESGKPYEIWYLKKGTEVKFYLEAKNKDERVGLAAVLMIGILCTDEHGETPRADEEADSEEQ</sequence>
<gene>
    <name evidence="1" type="ORF">G7Y89_g12516</name>
</gene>
<organism evidence="1 2">
    <name type="scientific">Cudoniella acicularis</name>
    <dbReference type="NCBI Taxonomy" id="354080"/>
    <lineage>
        <taxon>Eukaryota</taxon>
        <taxon>Fungi</taxon>
        <taxon>Dikarya</taxon>
        <taxon>Ascomycota</taxon>
        <taxon>Pezizomycotina</taxon>
        <taxon>Leotiomycetes</taxon>
        <taxon>Helotiales</taxon>
        <taxon>Tricladiaceae</taxon>
        <taxon>Cudoniella</taxon>
    </lineage>
</organism>
<dbReference type="Proteomes" id="UP000566819">
    <property type="component" value="Unassembled WGS sequence"/>
</dbReference>
<evidence type="ECO:0000313" key="1">
    <source>
        <dbReference type="EMBL" id="KAF4625645.1"/>
    </source>
</evidence>
<evidence type="ECO:0000313" key="2">
    <source>
        <dbReference type="Proteomes" id="UP000566819"/>
    </source>
</evidence>
<protein>
    <submittedName>
        <fullName evidence="1">Uncharacterized protein</fullName>
    </submittedName>
</protein>
<proteinExistence type="predicted"/>
<dbReference type="OrthoDB" id="5118255at2759"/>
<dbReference type="AlphaFoldDB" id="A0A8H4RB94"/>
<reference evidence="1 2" key="1">
    <citation type="submission" date="2020-03" db="EMBL/GenBank/DDBJ databases">
        <title>Draft Genome Sequence of Cudoniella acicularis.</title>
        <authorList>
            <person name="Buettner E."/>
            <person name="Kellner H."/>
        </authorList>
    </citation>
    <scope>NUCLEOTIDE SEQUENCE [LARGE SCALE GENOMIC DNA]</scope>
    <source>
        <strain evidence="1 2">DSM 108380</strain>
    </source>
</reference>